<evidence type="ECO:0000313" key="2">
    <source>
        <dbReference type="EMBL" id="KAJ7025427.1"/>
    </source>
</evidence>
<dbReference type="EMBL" id="JARJCM010000153">
    <property type="protein sequence ID" value="KAJ7025427.1"/>
    <property type="molecule type" value="Genomic_DNA"/>
</dbReference>
<protein>
    <submittedName>
        <fullName evidence="2">Uncharacterized protein</fullName>
    </submittedName>
</protein>
<evidence type="ECO:0000313" key="3">
    <source>
        <dbReference type="Proteomes" id="UP001218188"/>
    </source>
</evidence>
<accession>A0AAD6SDV6</accession>
<gene>
    <name evidence="2" type="ORF">C8F04DRAFT_1299941</name>
</gene>
<evidence type="ECO:0000256" key="1">
    <source>
        <dbReference type="SAM" id="MobiDB-lite"/>
    </source>
</evidence>
<feature type="region of interest" description="Disordered" evidence="1">
    <location>
        <begin position="81"/>
        <end position="230"/>
    </location>
</feature>
<reference evidence="2" key="1">
    <citation type="submission" date="2023-03" db="EMBL/GenBank/DDBJ databases">
        <title>Massive genome expansion in bonnet fungi (Mycena s.s.) driven by repeated elements and novel gene families across ecological guilds.</title>
        <authorList>
            <consortium name="Lawrence Berkeley National Laboratory"/>
            <person name="Harder C.B."/>
            <person name="Miyauchi S."/>
            <person name="Viragh M."/>
            <person name="Kuo A."/>
            <person name="Thoen E."/>
            <person name="Andreopoulos B."/>
            <person name="Lu D."/>
            <person name="Skrede I."/>
            <person name="Drula E."/>
            <person name="Henrissat B."/>
            <person name="Morin E."/>
            <person name="Kohler A."/>
            <person name="Barry K."/>
            <person name="LaButti K."/>
            <person name="Morin E."/>
            <person name="Salamov A."/>
            <person name="Lipzen A."/>
            <person name="Mereny Z."/>
            <person name="Hegedus B."/>
            <person name="Baldrian P."/>
            <person name="Stursova M."/>
            <person name="Weitz H."/>
            <person name="Taylor A."/>
            <person name="Grigoriev I.V."/>
            <person name="Nagy L.G."/>
            <person name="Martin F."/>
            <person name="Kauserud H."/>
        </authorList>
    </citation>
    <scope>NUCLEOTIDE SEQUENCE</scope>
    <source>
        <strain evidence="2">CBHHK200</strain>
    </source>
</reference>
<proteinExistence type="predicted"/>
<dbReference type="AlphaFoldDB" id="A0AAD6SDV6"/>
<keyword evidence="3" id="KW-1185">Reference proteome</keyword>
<feature type="compositionally biased region" description="Polar residues" evidence="1">
    <location>
        <begin position="146"/>
        <end position="155"/>
    </location>
</feature>
<organism evidence="2 3">
    <name type="scientific">Mycena alexandri</name>
    <dbReference type="NCBI Taxonomy" id="1745969"/>
    <lineage>
        <taxon>Eukaryota</taxon>
        <taxon>Fungi</taxon>
        <taxon>Dikarya</taxon>
        <taxon>Basidiomycota</taxon>
        <taxon>Agaricomycotina</taxon>
        <taxon>Agaricomycetes</taxon>
        <taxon>Agaricomycetidae</taxon>
        <taxon>Agaricales</taxon>
        <taxon>Marasmiineae</taxon>
        <taxon>Mycenaceae</taxon>
        <taxon>Mycena</taxon>
    </lineage>
</organism>
<feature type="region of interest" description="Disordered" evidence="1">
    <location>
        <begin position="402"/>
        <end position="434"/>
    </location>
</feature>
<feature type="compositionally biased region" description="Basic and acidic residues" evidence="1">
    <location>
        <begin position="407"/>
        <end position="421"/>
    </location>
</feature>
<dbReference type="Proteomes" id="UP001218188">
    <property type="component" value="Unassembled WGS sequence"/>
</dbReference>
<name>A0AAD6SDV6_9AGAR</name>
<sequence length="434" mass="46646">MHASLAPASLDEAKIESSLSESSQLDLNRPSRAVVAALVFKIIESSNGRDTDVFKKYTTMGVGEGTRGLGGRAERAGRVGRAQERVHALQPHANSPATPRQRGIRGPHARVPSPRPRQLGPPTSPCQRASRTCAGHGHGIPMRSRVPSSLDSESAGTDGERGRGTRRDRVGRGDEAEGGWGNEGDGGTMGTGAGIGDRGTRGMRPDGGRAGRTESAARGVSSTRLGRAVPQTPRTLAAHAWLRSTRTRVHRVQAAGLGVEQRVLRGGWGGAGYDTSHDACENEARAARRQWFRPPLRTCANAAHATRMCMRLRQRAAGYAAGKARRERGRKGKRWWMEEIEDGGESQGTGMGMQHGGIQQCTMPEMVGRVYCIRTVRLRETAGRADEQRAHALKARAVGSIPWGGERGARSESAEQGEGKRIGQPYRDVNLDGM</sequence>
<feature type="compositionally biased region" description="Gly residues" evidence="1">
    <location>
        <begin position="178"/>
        <end position="197"/>
    </location>
</feature>
<feature type="compositionally biased region" description="Basic and acidic residues" evidence="1">
    <location>
        <begin position="158"/>
        <end position="175"/>
    </location>
</feature>
<comment type="caution">
    <text evidence="2">The sequence shown here is derived from an EMBL/GenBank/DDBJ whole genome shotgun (WGS) entry which is preliminary data.</text>
</comment>
<feature type="compositionally biased region" description="Basic and acidic residues" evidence="1">
    <location>
        <begin position="198"/>
        <end position="212"/>
    </location>
</feature>